<reference evidence="3" key="1">
    <citation type="journal article" date="2022" name="Front. Microbiol.">
        <title>New perspectives on an old grouping: The genomic and phenotypic variability of Oxalobacter formigenes and the implications for calcium oxalate stone prevention.</title>
        <authorList>
            <person name="Chmiel J.A."/>
            <person name="Carr C."/>
            <person name="Stuivenberg G.A."/>
            <person name="Venema R."/>
            <person name="Chanyi R.M."/>
            <person name="Al K.F."/>
            <person name="Giguere D."/>
            <person name="Say H."/>
            <person name="Akouris P.P."/>
            <person name="Dominguez Romero S.A."/>
            <person name="Kwong A."/>
            <person name="Tai V."/>
            <person name="Koval S.F."/>
            <person name="Razvi H."/>
            <person name="Bjazevic J."/>
            <person name="Burton J.P."/>
        </authorList>
    </citation>
    <scope>NUCLEOTIDE SEQUENCE</scope>
    <source>
        <strain evidence="3">OxK</strain>
    </source>
</reference>
<dbReference type="PANTHER" id="PTHR10655:SF17">
    <property type="entry name" value="LYSOPHOSPHOLIPASE-LIKE PROTEIN 1"/>
    <property type="match status" value="1"/>
</dbReference>
<dbReference type="RefSeq" id="WP_269283493.1">
    <property type="nucleotide sequence ID" value="NZ_CP098251.1"/>
</dbReference>
<dbReference type="InterPro" id="IPR029058">
    <property type="entry name" value="AB_hydrolase_fold"/>
</dbReference>
<accession>A0A9E9L9U2</accession>
<dbReference type="PANTHER" id="PTHR10655">
    <property type="entry name" value="LYSOPHOSPHOLIPASE-RELATED"/>
    <property type="match status" value="1"/>
</dbReference>
<dbReference type="InterPro" id="IPR003140">
    <property type="entry name" value="PLipase/COase/thioEstase"/>
</dbReference>
<keyword evidence="2 3" id="KW-0378">Hydrolase</keyword>
<dbReference type="InterPro" id="IPR050565">
    <property type="entry name" value="LYPA1-2/EST-like"/>
</dbReference>
<evidence type="ECO:0000313" key="3">
    <source>
        <dbReference type="EMBL" id="WAV91299.1"/>
    </source>
</evidence>
<dbReference type="AlphaFoldDB" id="A0A9E9L9U2"/>
<protein>
    <submittedName>
        <fullName evidence="3">Alpha/beta hydrolase</fullName>
    </submittedName>
</protein>
<dbReference type="Pfam" id="PF02230">
    <property type="entry name" value="Abhydrolase_2"/>
    <property type="match status" value="1"/>
</dbReference>
<name>A0A9E9L9U2_9BURK</name>
<dbReference type="Gene3D" id="3.40.50.1820">
    <property type="entry name" value="alpha/beta hydrolase"/>
    <property type="match status" value="1"/>
</dbReference>
<dbReference type="Proteomes" id="UP001164819">
    <property type="component" value="Chromosome"/>
</dbReference>
<dbReference type="SUPFAM" id="SSF53474">
    <property type="entry name" value="alpha/beta-Hydrolases"/>
    <property type="match status" value="1"/>
</dbReference>
<comment type="similarity">
    <text evidence="1">Belongs to the AB hydrolase superfamily. AB hydrolase 2 family.</text>
</comment>
<organism evidence="3">
    <name type="scientific">Oxalobacter aliiformigenes</name>
    <dbReference type="NCBI Taxonomy" id="2946593"/>
    <lineage>
        <taxon>Bacteria</taxon>
        <taxon>Pseudomonadati</taxon>
        <taxon>Pseudomonadota</taxon>
        <taxon>Betaproteobacteria</taxon>
        <taxon>Burkholderiales</taxon>
        <taxon>Oxalobacteraceae</taxon>
        <taxon>Oxalobacter</taxon>
    </lineage>
</organism>
<evidence type="ECO:0000256" key="1">
    <source>
        <dbReference type="ARBA" id="ARBA00006499"/>
    </source>
</evidence>
<dbReference type="EMBL" id="CP098251">
    <property type="protein sequence ID" value="WAV91299.1"/>
    <property type="molecule type" value="Genomic_DNA"/>
</dbReference>
<proteinExistence type="inferred from homology"/>
<evidence type="ECO:0000256" key="2">
    <source>
        <dbReference type="ARBA" id="ARBA00022801"/>
    </source>
</evidence>
<gene>
    <name evidence="3" type="ORF">NB646_00585</name>
</gene>
<dbReference type="GO" id="GO:0016787">
    <property type="term" value="F:hydrolase activity"/>
    <property type="evidence" value="ECO:0007669"/>
    <property type="project" value="UniProtKB-KW"/>
</dbReference>
<sequence>MNNTYLQYSQTDTGDNPETSIIWMHGLGDHGSSFIPLVREFDLTGCPPIRFIFPHAPERPITANAGYPMRAWFDIYNGFDDADMEDSEGVAESQRLITGLIEQEKKRGVPSDRILLAGFSQGCAMALYTGLCYPEKLAGIIGLSGYMPLIYSFPDDRNPVNQNTPIFMAHGTQDEVVPFSRGEDTMKLLTSLGYNVNWNAYQMSHTMSMTEVIDLGAWLRQLLAT</sequence>